<dbReference type="STRING" id="161767.ENSAPEP00000005527"/>
<organism evidence="4 5">
    <name type="scientific">Amphiprion percula</name>
    <name type="common">Orange clownfish</name>
    <name type="synonym">Lutjanus percula</name>
    <dbReference type="NCBI Taxonomy" id="161767"/>
    <lineage>
        <taxon>Eukaryota</taxon>
        <taxon>Metazoa</taxon>
        <taxon>Chordata</taxon>
        <taxon>Craniata</taxon>
        <taxon>Vertebrata</taxon>
        <taxon>Euteleostomi</taxon>
        <taxon>Actinopterygii</taxon>
        <taxon>Neopterygii</taxon>
        <taxon>Teleostei</taxon>
        <taxon>Neoteleostei</taxon>
        <taxon>Acanthomorphata</taxon>
        <taxon>Ovalentaria</taxon>
        <taxon>Pomacentridae</taxon>
        <taxon>Amphiprion</taxon>
    </lineage>
</organism>
<dbReference type="AlphaFoldDB" id="A0A3P8S0A0"/>
<dbReference type="InterPro" id="IPR027408">
    <property type="entry name" value="PNPase/RNase_PH_dom_sf"/>
</dbReference>
<dbReference type="Gene3D" id="3.30.230.70">
    <property type="entry name" value="GHMP Kinase, N-terminal domain"/>
    <property type="match status" value="2"/>
</dbReference>
<dbReference type="Proteomes" id="UP000265080">
    <property type="component" value="Chromosome 10"/>
</dbReference>
<dbReference type="GO" id="GO:0071051">
    <property type="term" value="P:poly(A)-dependent snoRNA 3'-end processing"/>
    <property type="evidence" value="ECO:0007669"/>
    <property type="project" value="TreeGrafter"/>
</dbReference>
<name>A0A3P8S0A0_AMPPE</name>
<evidence type="ECO:0000313" key="4">
    <source>
        <dbReference type="Ensembl" id="ENSAPEP00000005527.1"/>
    </source>
</evidence>
<dbReference type="GO" id="GO:0071028">
    <property type="term" value="P:nuclear mRNA surveillance"/>
    <property type="evidence" value="ECO:0007669"/>
    <property type="project" value="TreeGrafter"/>
</dbReference>
<dbReference type="PANTHER" id="PTHR11953:SF0">
    <property type="entry name" value="EXOSOME COMPLEX COMPONENT RRP41"/>
    <property type="match status" value="1"/>
</dbReference>
<evidence type="ECO:0000256" key="1">
    <source>
        <dbReference type="ARBA" id="ARBA00006678"/>
    </source>
</evidence>
<reference evidence="4" key="3">
    <citation type="submission" date="2025-09" db="UniProtKB">
        <authorList>
            <consortium name="Ensembl"/>
        </authorList>
    </citation>
    <scope>IDENTIFICATION</scope>
</reference>
<evidence type="ECO:0000313" key="5">
    <source>
        <dbReference type="Proteomes" id="UP000265080"/>
    </source>
</evidence>
<reference evidence="4 5" key="1">
    <citation type="submission" date="2018-03" db="EMBL/GenBank/DDBJ databases">
        <title>Finding Nemo's genes: A chromosome-scale reference assembly of the genome of the orange clownfish Amphiprion percula.</title>
        <authorList>
            <person name="Lehmann R."/>
        </authorList>
    </citation>
    <scope>NUCLEOTIDE SEQUENCE</scope>
</reference>
<feature type="domain" description="Exoribonuclease phosphorolytic" evidence="3">
    <location>
        <begin position="189"/>
        <end position="253"/>
    </location>
</feature>
<dbReference type="GO" id="GO:0005730">
    <property type="term" value="C:nucleolus"/>
    <property type="evidence" value="ECO:0007669"/>
    <property type="project" value="TreeGrafter"/>
</dbReference>
<evidence type="ECO:0000259" key="3">
    <source>
        <dbReference type="Pfam" id="PF03725"/>
    </source>
</evidence>
<dbReference type="SUPFAM" id="SSF55666">
    <property type="entry name" value="Ribonuclease PH domain 2-like"/>
    <property type="match status" value="1"/>
</dbReference>
<dbReference type="Pfam" id="PF03725">
    <property type="entry name" value="RNase_PH_C"/>
    <property type="match status" value="1"/>
</dbReference>
<dbReference type="Ensembl" id="ENSAPET00000005671.1">
    <property type="protein sequence ID" value="ENSAPEP00000005527.1"/>
    <property type="gene ID" value="ENSAPEG00000003972.1"/>
</dbReference>
<dbReference type="GO" id="GO:0034475">
    <property type="term" value="P:U4 snRNA 3'-end processing"/>
    <property type="evidence" value="ECO:0007669"/>
    <property type="project" value="TreeGrafter"/>
</dbReference>
<keyword evidence="5" id="KW-1185">Reference proteome</keyword>
<dbReference type="CDD" id="cd11370">
    <property type="entry name" value="RNase_PH_RRP41"/>
    <property type="match status" value="1"/>
</dbReference>
<dbReference type="GO" id="GO:0000177">
    <property type="term" value="C:cytoplasmic exosome (RNase complex)"/>
    <property type="evidence" value="ECO:0007669"/>
    <property type="project" value="TreeGrafter"/>
</dbReference>
<sequence length="279" mass="30667">MAGLELLSDQGYRLDGRKATELRKVQARMGVFAQADGSAYLEQGNTKALAVVYGPHEMRGSRSRTLHDRALINCQYSMATFSTAERKRRPHGDRKSTEMSLHLKQTFEAAVMTQLYPRSQIDIYVKVNAEFMVCACSLGKGLITRFLFLFIKTFSLFFPQILQSDGGNYSTCVNAATLAVIDAGIPMRDYVCACTVGFVDETPLADLCYAEESGGVSSLALALLPRGGQIALLQMDARLHQDHLETLIEAAMTACKGVSKVLDEVVRQHLQEVSVLTGE</sequence>
<dbReference type="InterPro" id="IPR015847">
    <property type="entry name" value="ExoRNase_PH_dom2"/>
</dbReference>
<evidence type="ECO:0000259" key="2">
    <source>
        <dbReference type="Pfam" id="PF01138"/>
    </source>
</evidence>
<dbReference type="GO" id="GO:0003723">
    <property type="term" value="F:RNA binding"/>
    <property type="evidence" value="ECO:0007669"/>
    <property type="project" value="TreeGrafter"/>
</dbReference>
<dbReference type="GeneTree" id="ENSGT00940000153348"/>
<dbReference type="GO" id="GO:0016075">
    <property type="term" value="P:rRNA catabolic process"/>
    <property type="evidence" value="ECO:0007669"/>
    <property type="project" value="TreeGrafter"/>
</dbReference>
<dbReference type="GO" id="GO:0000176">
    <property type="term" value="C:nuclear exosome (RNase complex)"/>
    <property type="evidence" value="ECO:0007669"/>
    <property type="project" value="TreeGrafter"/>
</dbReference>
<accession>A0A3P8S0A0</accession>
<dbReference type="InterPro" id="IPR050080">
    <property type="entry name" value="RNase_PH"/>
</dbReference>
<reference evidence="4" key="2">
    <citation type="submission" date="2025-08" db="UniProtKB">
        <authorList>
            <consortium name="Ensembl"/>
        </authorList>
    </citation>
    <scope>IDENTIFICATION</scope>
</reference>
<dbReference type="SUPFAM" id="SSF54211">
    <property type="entry name" value="Ribosomal protein S5 domain 2-like"/>
    <property type="match status" value="1"/>
</dbReference>
<dbReference type="PANTHER" id="PTHR11953">
    <property type="entry name" value="EXOSOME COMPLEX COMPONENT"/>
    <property type="match status" value="1"/>
</dbReference>
<comment type="similarity">
    <text evidence="1">Belongs to the RNase PH family.</text>
</comment>
<dbReference type="Pfam" id="PF01138">
    <property type="entry name" value="RNase_PH"/>
    <property type="match status" value="1"/>
</dbReference>
<dbReference type="InterPro" id="IPR036345">
    <property type="entry name" value="ExoRNase_PH_dom2_sf"/>
</dbReference>
<dbReference type="InterPro" id="IPR001247">
    <property type="entry name" value="ExoRNase_PH_dom1"/>
</dbReference>
<protein>
    <submittedName>
        <fullName evidence="4">Exosome component 4</fullName>
    </submittedName>
</protein>
<feature type="domain" description="Exoribonuclease phosphorolytic" evidence="2">
    <location>
        <begin position="21"/>
        <end position="127"/>
    </location>
</feature>
<dbReference type="InterPro" id="IPR020568">
    <property type="entry name" value="Ribosomal_Su5_D2-typ_SF"/>
</dbReference>
<proteinExistence type="inferred from homology"/>